<gene>
    <name evidence="1" type="ORF">OCK74_16090</name>
</gene>
<evidence type="ECO:0000313" key="1">
    <source>
        <dbReference type="EMBL" id="MCU7550640.1"/>
    </source>
</evidence>
<name>A0A9X3B8E9_9BACT</name>
<proteinExistence type="predicted"/>
<dbReference type="Proteomes" id="UP001155483">
    <property type="component" value="Unassembled WGS sequence"/>
</dbReference>
<keyword evidence="2" id="KW-1185">Reference proteome</keyword>
<reference evidence="1" key="2">
    <citation type="submission" date="2023-04" db="EMBL/GenBank/DDBJ databases">
        <title>Paracnuella aquatica gen. nov., sp. nov., a member of the family Chitinophagaceae isolated from a hot spring.</title>
        <authorList>
            <person name="Wang C."/>
        </authorList>
    </citation>
    <scope>NUCLEOTIDE SEQUENCE</scope>
    <source>
        <strain evidence="1">LB-8</strain>
    </source>
</reference>
<dbReference type="EMBL" id="JAOTIF010000014">
    <property type="protein sequence ID" value="MCU7550640.1"/>
    <property type="molecule type" value="Genomic_DNA"/>
</dbReference>
<dbReference type="AlphaFoldDB" id="A0A9X3B8E9"/>
<sequence>MLQRKLRRDSEFYITVNYKRRNQCYKVKHQSLNDEEEIFNIISNNRTVVVTSKRPQFCTQVIMDYKQVYTYDDHEITNKCLMNRIIEAIDKHAGMGAGKR</sequence>
<protein>
    <submittedName>
        <fullName evidence="1">Uncharacterized protein</fullName>
    </submittedName>
</protein>
<evidence type="ECO:0000313" key="2">
    <source>
        <dbReference type="Proteomes" id="UP001155483"/>
    </source>
</evidence>
<comment type="caution">
    <text evidence="1">The sequence shown here is derived from an EMBL/GenBank/DDBJ whole genome shotgun (WGS) entry which is preliminary data.</text>
</comment>
<organism evidence="1 2">
    <name type="scientific">Paraflavisolibacter caeni</name>
    <dbReference type="NCBI Taxonomy" id="2982496"/>
    <lineage>
        <taxon>Bacteria</taxon>
        <taxon>Pseudomonadati</taxon>
        <taxon>Bacteroidota</taxon>
        <taxon>Chitinophagia</taxon>
        <taxon>Chitinophagales</taxon>
        <taxon>Chitinophagaceae</taxon>
        <taxon>Paraflavisolibacter</taxon>
    </lineage>
</organism>
<accession>A0A9X3B8E9</accession>
<dbReference type="RefSeq" id="WP_279298079.1">
    <property type="nucleotide sequence ID" value="NZ_JAOTIF010000014.1"/>
</dbReference>
<reference evidence="1" key="1">
    <citation type="submission" date="2022-09" db="EMBL/GenBank/DDBJ databases">
        <authorList>
            <person name="Yuan C."/>
            <person name="Ke Z."/>
        </authorList>
    </citation>
    <scope>NUCLEOTIDE SEQUENCE</scope>
    <source>
        <strain evidence="1">LB-8</strain>
    </source>
</reference>